<reference evidence="9 10" key="1">
    <citation type="journal article" date="2013" name="Int. J. Syst. Evol. Microbiol.">
        <title>Celerinatantimonas yamalensis sp. nov., a cold-adapted diazotrophic bacterium from a cold permafrost brine.</title>
        <authorList>
            <person name="Shcherbakova V."/>
            <person name="Chuvilskaya N."/>
            <person name="Rivkina E."/>
            <person name="Demidov N."/>
            <person name="Uchaeva V."/>
            <person name="Suetin S."/>
            <person name="Suzina N."/>
            <person name="Gilichinsky D."/>
        </authorList>
    </citation>
    <scope>NUCLEOTIDE SEQUENCE [LARGE SCALE GENOMIC DNA]</scope>
    <source>
        <strain evidence="9 10">C7</strain>
    </source>
</reference>
<proteinExistence type="inferred from homology"/>
<dbReference type="InterPro" id="IPR058792">
    <property type="entry name" value="Beta-barrel_RND_2"/>
</dbReference>
<dbReference type="Gene3D" id="2.40.30.170">
    <property type="match status" value="1"/>
</dbReference>
<dbReference type="EMBL" id="JBEQCT010000004">
    <property type="protein sequence ID" value="MFM2485539.1"/>
    <property type="molecule type" value="Genomic_DNA"/>
</dbReference>
<evidence type="ECO:0000313" key="9">
    <source>
        <dbReference type="EMBL" id="MFM2485539.1"/>
    </source>
</evidence>
<comment type="subcellular location">
    <subcellularLocation>
        <location evidence="1">Periplasm</location>
    </subcellularLocation>
</comment>
<comment type="caution">
    <text evidence="9">The sequence shown here is derived from an EMBL/GenBank/DDBJ whole genome shotgun (WGS) entry which is preliminary data.</text>
</comment>
<name>A0ABW9G778_9GAMM</name>
<dbReference type="Gene3D" id="2.40.50.100">
    <property type="match status" value="2"/>
</dbReference>
<dbReference type="InterPro" id="IPR059052">
    <property type="entry name" value="HH_YbhG-like"/>
</dbReference>
<protein>
    <submittedName>
        <fullName evidence="9">Secretion protein HlyD</fullName>
    </submittedName>
</protein>
<dbReference type="PANTHER" id="PTHR32347:SF29">
    <property type="entry name" value="UPF0194 MEMBRANE PROTEIN YBHG"/>
    <property type="match status" value="1"/>
</dbReference>
<evidence type="ECO:0000256" key="1">
    <source>
        <dbReference type="ARBA" id="ARBA00004418"/>
    </source>
</evidence>
<dbReference type="Gene3D" id="1.10.287.470">
    <property type="entry name" value="Helix hairpin bin"/>
    <property type="match status" value="1"/>
</dbReference>
<evidence type="ECO:0000256" key="6">
    <source>
        <dbReference type="SAM" id="Coils"/>
    </source>
</evidence>
<accession>A0ABW9G778</accession>
<dbReference type="RefSeq" id="WP_408623776.1">
    <property type="nucleotide sequence ID" value="NZ_JBEQCT010000004.1"/>
</dbReference>
<keyword evidence="3" id="KW-0732">Signal</keyword>
<keyword evidence="4" id="KW-0574">Periplasm</keyword>
<organism evidence="9 10">
    <name type="scientific">Celerinatantimonas yamalensis</name>
    <dbReference type="NCBI Taxonomy" id="559956"/>
    <lineage>
        <taxon>Bacteria</taxon>
        <taxon>Pseudomonadati</taxon>
        <taxon>Pseudomonadota</taxon>
        <taxon>Gammaproteobacteria</taxon>
        <taxon>Celerinatantimonadaceae</taxon>
        <taxon>Celerinatantimonas</taxon>
    </lineage>
</organism>
<evidence type="ECO:0000256" key="4">
    <source>
        <dbReference type="ARBA" id="ARBA00022764"/>
    </source>
</evidence>
<evidence type="ECO:0000256" key="3">
    <source>
        <dbReference type="ARBA" id="ARBA00022729"/>
    </source>
</evidence>
<sequence length="332" mass="36310">MARRVLIAILIVLLAAAGGGYYTYVHLRASNAPLTLYGNVDIRTTALSFRVGGRLAHLNVDEGDTVHQGEPLATLDPRPYQIALQQAIAQAQAAKANLDLQQAGYRSEQIARAKEQVKQLNSAYQYAQRSLERYNTLRRKQAISQDKLDAARDKRDQAFADLQAAKQQLSEYQQGNRPQQIEQAKAQLQEAQAGVAKAQLNVDDTQLVAPASGTILVRVHQQGAIVSAGSTVYTLALTQPLWVKAYINEAELGQAQPGRAVLITTDSAQGKVYHGHIGFVSASAEFTPKTVQTTDLRTSLVYRLRIIVDDGDTLLRQGMPVTVRFAPDKSHS</sequence>
<keyword evidence="10" id="KW-1185">Reference proteome</keyword>
<dbReference type="Proteomes" id="UP001629953">
    <property type="component" value="Unassembled WGS sequence"/>
</dbReference>
<keyword evidence="5 6" id="KW-0175">Coiled coil</keyword>
<feature type="coiled-coil region" evidence="6">
    <location>
        <begin position="110"/>
        <end position="201"/>
    </location>
</feature>
<feature type="domain" description="YbhG-like alpha-helical hairpin" evidence="7">
    <location>
        <begin position="75"/>
        <end position="204"/>
    </location>
</feature>
<feature type="domain" description="CusB-like beta-barrel" evidence="8">
    <location>
        <begin position="240"/>
        <end position="327"/>
    </location>
</feature>
<evidence type="ECO:0000313" key="10">
    <source>
        <dbReference type="Proteomes" id="UP001629953"/>
    </source>
</evidence>
<comment type="similarity">
    <text evidence="2">Belongs to the UPF0194 family.</text>
</comment>
<dbReference type="SUPFAM" id="SSF111369">
    <property type="entry name" value="HlyD-like secretion proteins"/>
    <property type="match status" value="2"/>
</dbReference>
<dbReference type="PANTHER" id="PTHR32347">
    <property type="entry name" value="EFFLUX SYSTEM COMPONENT YKNX-RELATED"/>
    <property type="match status" value="1"/>
</dbReference>
<dbReference type="Pfam" id="PF25954">
    <property type="entry name" value="Beta-barrel_RND_2"/>
    <property type="match status" value="1"/>
</dbReference>
<evidence type="ECO:0000259" key="8">
    <source>
        <dbReference type="Pfam" id="PF25954"/>
    </source>
</evidence>
<evidence type="ECO:0000256" key="2">
    <source>
        <dbReference type="ARBA" id="ARBA00010602"/>
    </source>
</evidence>
<evidence type="ECO:0000259" key="7">
    <source>
        <dbReference type="Pfam" id="PF25881"/>
    </source>
</evidence>
<gene>
    <name evidence="9" type="primary">hlyD</name>
    <name evidence="9" type="ORF">ABUE30_10795</name>
</gene>
<evidence type="ECO:0000256" key="5">
    <source>
        <dbReference type="ARBA" id="ARBA00023054"/>
    </source>
</evidence>
<dbReference type="NCBIfam" id="NF002939">
    <property type="entry name" value="PRK03598.1"/>
    <property type="match status" value="1"/>
</dbReference>
<dbReference type="Pfam" id="PF25881">
    <property type="entry name" value="HH_YBHG"/>
    <property type="match status" value="1"/>
</dbReference>
<dbReference type="InterPro" id="IPR050465">
    <property type="entry name" value="UPF0194_transport"/>
</dbReference>